<name>A0ABV8APB5_9BACT</name>
<dbReference type="Pfam" id="PF13795">
    <property type="entry name" value="HupE_UreJ_2"/>
    <property type="match status" value="1"/>
</dbReference>
<dbReference type="InterPro" id="IPR032809">
    <property type="entry name" value="Put_HupE_UreJ"/>
</dbReference>
<feature type="transmembrane region" description="Helical" evidence="1">
    <location>
        <begin position="237"/>
        <end position="256"/>
    </location>
</feature>
<dbReference type="EMBL" id="JBHRZS010000006">
    <property type="protein sequence ID" value="MFC3879575.1"/>
    <property type="molecule type" value="Genomic_DNA"/>
</dbReference>
<feature type="transmembrane region" description="Helical" evidence="1">
    <location>
        <begin position="181"/>
        <end position="200"/>
    </location>
</feature>
<protein>
    <submittedName>
        <fullName evidence="2">HupE/UreJ family protein</fullName>
    </submittedName>
</protein>
<dbReference type="RefSeq" id="WP_377904126.1">
    <property type="nucleotide sequence ID" value="NZ_JBHRZS010000006.1"/>
</dbReference>
<sequence length="328" mass="36446">MRLFVKILLTYFLILSGHFLYAHEVRPAFLQIQEQSPNSYAILWKVPRTVDKVLNIQPKFENSFTLSETSPPRILEAFVLYSYQLEGEQSIANTKLSIDQLNSTGTDVLVDIQLLNGEHHSFLLRPTQNSILIPETTNKWNVAKTYVILGIEHILMGFDHLLFVLALVIITTGFKTLLKTITAFTLAHSITLSFSALGIANLPGPPVEAVIALSIVFLALEILKIQKGHSSLTSQKPWIVAFAFGLLHGFGFAGALEEIGLPQNEITLALATFNIGVELGQILFVLVVLVLLRLVQAIPPSKEWTKKLVPYAIGSMAVFWLIERISGF</sequence>
<keyword evidence="1" id="KW-0812">Transmembrane</keyword>
<keyword evidence="3" id="KW-1185">Reference proteome</keyword>
<proteinExistence type="predicted"/>
<feature type="transmembrane region" description="Helical" evidence="1">
    <location>
        <begin position="268"/>
        <end position="292"/>
    </location>
</feature>
<feature type="transmembrane region" description="Helical" evidence="1">
    <location>
        <begin position="206"/>
        <end position="225"/>
    </location>
</feature>
<reference evidence="3" key="1">
    <citation type="journal article" date="2019" name="Int. J. Syst. Evol. Microbiol.">
        <title>The Global Catalogue of Microorganisms (GCM) 10K type strain sequencing project: providing services to taxonomists for standard genome sequencing and annotation.</title>
        <authorList>
            <consortium name="The Broad Institute Genomics Platform"/>
            <consortium name="The Broad Institute Genome Sequencing Center for Infectious Disease"/>
            <person name="Wu L."/>
            <person name="Ma J."/>
        </authorList>
    </citation>
    <scope>NUCLEOTIDE SEQUENCE [LARGE SCALE GENOMIC DNA]</scope>
    <source>
        <strain evidence="3">CCUG 60523</strain>
    </source>
</reference>
<evidence type="ECO:0000313" key="2">
    <source>
        <dbReference type="EMBL" id="MFC3879575.1"/>
    </source>
</evidence>
<organism evidence="2 3">
    <name type="scientific">Algoriphagus namhaensis</name>
    <dbReference type="NCBI Taxonomy" id="915353"/>
    <lineage>
        <taxon>Bacteria</taxon>
        <taxon>Pseudomonadati</taxon>
        <taxon>Bacteroidota</taxon>
        <taxon>Cytophagia</taxon>
        <taxon>Cytophagales</taxon>
        <taxon>Cyclobacteriaceae</taxon>
        <taxon>Algoriphagus</taxon>
    </lineage>
</organism>
<keyword evidence="1" id="KW-0472">Membrane</keyword>
<comment type="caution">
    <text evidence="2">The sequence shown here is derived from an EMBL/GenBank/DDBJ whole genome shotgun (WGS) entry which is preliminary data.</text>
</comment>
<accession>A0ABV8APB5</accession>
<keyword evidence="1" id="KW-1133">Transmembrane helix</keyword>
<dbReference type="Proteomes" id="UP001595805">
    <property type="component" value="Unassembled WGS sequence"/>
</dbReference>
<evidence type="ECO:0000313" key="3">
    <source>
        <dbReference type="Proteomes" id="UP001595805"/>
    </source>
</evidence>
<gene>
    <name evidence="2" type="ORF">ACFOSV_05290</name>
</gene>
<evidence type="ECO:0000256" key="1">
    <source>
        <dbReference type="SAM" id="Phobius"/>
    </source>
</evidence>
<feature type="transmembrane region" description="Helical" evidence="1">
    <location>
        <begin position="154"/>
        <end position="174"/>
    </location>
</feature>